<dbReference type="RefSeq" id="WP_312562688.1">
    <property type="nucleotide sequence ID" value="NZ_JAVSKO010000005.1"/>
</dbReference>
<proteinExistence type="predicted"/>
<dbReference type="Gene3D" id="1.10.3790.10">
    <property type="entry name" value="NinB"/>
    <property type="match status" value="1"/>
</dbReference>
<dbReference type="EMBL" id="JAVSKO010000005">
    <property type="protein sequence ID" value="MDT3468944.1"/>
    <property type="molecule type" value="Genomic_DNA"/>
</dbReference>
<dbReference type="Proteomes" id="UP001251948">
    <property type="component" value="Unassembled WGS sequence"/>
</dbReference>
<dbReference type="AlphaFoldDB" id="A0AAJ2MZT2"/>
<name>A0AAJ2MZT2_STEMA</name>
<sequence>MTQVVTLPPNARESAIKTLSEMLRFAHAGKPVNVKISIARPERTPPQCAYLWAVVYPLLADAKGYERQDVHEYLLGCHFGWREKQLPGGRTEQVPIRTTTTDEHGNRDVLEGRAFWDYVEFCQRVGARAGVFIPDPDPSYNLQRAAA</sequence>
<accession>A0AAJ2MZT2</accession>
<organism evidence="1 2">
    <name type="scientific">Stenotrophomonas maltophilia</name>
    <name type="common">Pseudomonas maltophilia</name>
    <name type="synonym">Xanthomonas maltophilia</name>
    <dbReference type="NCBI Taxonomy" id="40324"/>
    <lineage>
        <taxon>Bacteria</taxon>
        <taxon>Pseudomonadati</taxon>
        <taxon>Pseudomonadota</taxon>
        <taxon>Gammaproteobacteria</taxon>
        <taxon>Lysobacterales</taxon>
        <taxon>Lysobacteraceae</taxon>
        <taxon>Stenotrophomonas</taxon>
        <taxon>Stenotrophomonas maltophilia group</taxon>
    </lineage>
</organism>
<evidence type="ECO:0000313" key="1">
    <source>
        <dbReference type="EMBL" id="MDT3468944.1"/>
    </source>
</evidence>
<comment type="caution">
    <text evidence="1">The sequence shown here is derived from an EMBL/GenBank/DDBJ whole genome shotgun (WGS) entry which is preliminary data.</text>
</comment>
<dbReference type="InterPro" id="IPR036619">
    <property type="entry name" value="NinB_sf"/>
</dbReference>
<protein>
    <submittedName>
        <fullName evidence="1">Uncharacterized protein</fullName>
    </submittedName>
</protein>
<gene>
    <name evidence="1" type="ORF">ROV92_13220</name>
</gene>
<evidence type="ECO:0000313" key="2">
    <source>
        <dbReference type="Proteomes" id="UP001251948"/>
    </source>
</evidence>
<reference evidence="1" key="1">
    <citation type="submission" date="2023-07" db="EMBL/GenBank/DDBJ databases">
        <title>Comparative genomics of clinical Stenotrophomonas maltophilia isolates reveals regions of diversity which correlate with colonization and persistence in vivo.</title>
        <authorList>
            <person name="Mcdaniel M.S."/>
            <person name="Swords W.E."/>
            <person name="Sumpter N.A."/>
            <person name="Lindgren N.R."/>
            <person name="Billiot C.E."/>
        </authorList>
    </citation>
    <scope>NUCLEOTIDE SEQUENCE</scope>
    <source>
        <strain evidence="1">Ism4</strain>
    </source>
</reference>